<name>A0A4R6UR89_9GAMM</name>
<dbReference type="AlphaFoldDB" id="A0A4R6UR89"/>
<comment type="caution">
    <text evidence="1">The sequence shown here is derived from an EMBL/GenBank/DDBJ whole genome shotgun (WGS) entry which is preliminary data.</text>
</comment>
<sequence length="361" mass="41634">MPKKKQISYENLTKLLAAEASKGITQFSVTEDSVEVYAVAFSAEPNSGSVSLHINTESVFEARKSTTYHECDEKQVNGLFGFRFNPHDFGFHDFWSFPDELSDWAEEYEAHLESLETDEEHEETRERFFDAVAAAIGQVQNELAFLNKTEHFIAFVSYYDSSRELKEHLMRKTVGEATFDKLFPEVRRFNELIIDINQLSTEVQISYWLGVLKTYESKDEIGQGHFLQYRYYLDVEEHLAELGQDALPAIFAYLDQVIFLNEFNLKGGKQWTEDGAFNRQAAVSHLLLNTIARIGDSAPWVERALKTYIQTLTLHNEGVQETVGLNSRLAARCLHELFPEKYPKEDVCQHSNRLLNAWRYA</sequence>
<dbReference type="EMBL" id="SNYM01000008">
    <property type="protein sequence ID" value="TDQ48093.1"/>
    <property type="molecule type" value="Genomic_DNA"/>
</dbReference>
<accession>A0A4R6UR89</accession>
<organism evidence="1 2">
    <name type="scientific">Permianibacter aggregans</name>
    <dbReference type="NCBI Taxonomy" id="1510150"/>
    <lineage>
        <taxon>Bacteria</taxon>
        <taxon>Pseudomonadati</taxon>
        <taxon>Pseudomonadota</taxon>
        <taxon>Gammaproteobacteria</taxon>
        <taxon>Pseudomonadales</taxon>
        <taxon>Pseudomonadaceae</taxon>
        <taxon>Permianibacter</taxon>
    </lineage>
</organism>
<reference evidence="1 2" key="1">
    <citation type="submission" date="2019-03" db="EMBL/GenBank/DDBJ databases">
        <title>Genomic Encyclopedia of Type Strains, Phase IV (KMG-IV): sequencing the most valuable type-strain genomes for metagenomic binning, comparative biology and taxonomic classification.</title>
        <authorList>
            <person name="Goeker M."/>
        </authorList>
    </citation>
    <scope>NUCLEOTIDE SEQUENCE [LARGE SCALE GENOMIC DNA]</scope>
    <source>
        <strain evidence="1 2">DSM 103792</strain>
    </source>
</reference>
<evidence type="ECO:0000313" key="1">
    <source>
        <dbReference type="EMBL" id="TDQ48093.1"/>
    </source>
</evidence>
<evidence type="ECO:0000313" key="2">
    <source>
        <dbReference type="Proteomes" id="UP000295375"/>
    </source>
</evidence>
<proteinExistence type="predicted"/>
<keyword evidence="2" id="KW-1185">Reference proteome</keyword>
<gene>
    <name evidence="1" type="ORF">EV696_10873</name>
</gene>
<dbReference type="InterPro" id="IPR025409">
    <property type="entry name" value="DUF4303"/>
</dbReference>
<dbReference type="Pfam" id="PF14136">
    <property type="entry name" value="DUF4303"/>
    <property type="match status" value="1"/>
</dbReference>
<protein>
    <submittedName>
        <fullName evidence="1">Uncharacterized protein DUF4303</fullName>
    </submittedName>
</protein>
<dbReference type="Proteomes" id="UP000295375">
    <property type="component" value="Unassembled WGS sequence"/>
</dbReference>
<dbReference type="RefSeq" id="WP_133590546.1">
    <property type="nucleotide sequence ID" value="NZ_CP037953.1"/>
</dbReference>